<evidence type="ECO:0000256" key="6">
    <source>
        <dbReference type="ARBA" id="ARBA00023008"/>
    </source>
</evidence>
<dbReference type="AlphaFoldDB" id="A0A934K240"/>
<dbReference type="GO" id="GO:0005507">
    <property type="term" value="F:copper ion binding"/>
    <property type="evidence" value="ECO:0007669"/>
    <property type="project" value="InterPro"/>
</dbReference>
<evidence type="ECO:0000256" key="4">
    <source>
        <dbReference type="ARBA" id="ARBA00022764"/>
    </source>
</evidence>
<feature type="binding site" evidence="7">
    <location>
        <position position="140"/>
    </location>
    <ligand>
        <name>Cu cation</name>
        <dbReference type="ChEBI" id="CHEBI:23378"/>
    </ligand>
</feature>
<gene>
    <name evidence="9" type="ORF">JF886_04950</name>
</gene>
<keyword evidence="4" id="KW-0574">Periplasm</keyword>
<comment type="cofactor">
    <cofactor evidence="7">
        <name>Cu cation</name>
        <dbReference type="ChEBI" id="CHEBI:23378"/>
    </cofactor>
    <text evidence="7">Binds 1 copper ion per subunit.</text>
</comment>
<dbReference type="InterPro" id="IPR000923">
    <property type="entry name" value="BlueCu_1"/>
</dbReference>
<dbReference type="EMBL" id="JAEKNS010000057">
    <property type="protein sequence ID" value="MBJ7594203.1"/>
    <property type="molecule type" value="Genomic_DNA"/>
</dbReference>
<reference evidence="9 10" key="1">
    <citation type="submission" date="2020-10" db="EMBL/GenBank/DDBJ databases">
        <title>Ca. Dormibacterota MAGs.</title>
        <authorList>
            <person name="Montgomery K."/>
        </authorList>
    </citation>
    <scope>NUCLEOTIDE SEQUENCE [LARGE SCALE GENOMIC DNA]</scope>
    <source>
        <strain evidence="9">SC8812_S17_18</strain>
    </source>
</reference>
<keyword evidence="3 7" id="KW-0479">Metal-binding</keyword>
<evidence type="ECO:0000256" key="2">
    <source>
        <dbReference type="ARBA" id="ARBA00022448"/>
    </source>
</evidence>
<evidence type="ECO:0000313" key="10">
    <source>
        <dbReference type="Proteomes" id="UP000606991"/>
    </source>
</evidence>
<accession>A0A934K240</accession>
<dbReference type="PANTHER" id="PTHR36507:SF1">
    <property type="entry name" value="BLL1555 PROTEIN"/>
    <property type="match status" value="1"/>
</dbReference>
<keyword evidence="5" id="KW-0249">Electron transport</keyword>
<evidence type="ECO:0000313" key="9">
    <source>
        <dbReference type="EMBL" id="MBJ7594203.1"/>
    </source>
</evidence>
<evidence type="ECO:0000256" key="3">
    <source>
        <dbReference type="ARBA" id="ARBA00022723"/>
    </source>
</evidence>
<organism evidence="9 10">
    <name type="scientific">Candidatus Aeolococcus gillhamiae</name>
    <dbReference type="NCBI Taxonomy" id="3127015"/>
    <lineage>
        <taxon>Bacteria</taxon>
        <taxon>Bacillati</taxon>
        <taxon>Candidatus Dormiibacterota</taxon>
        <taxon>Candidatus Dormibacteria</taxon>
        <taxon>Candidatus Aeolococcales</taxon>
        <taxon>Candidatus Aeolococcaceae</taxon>
        <taxon>Candidatus Aeolococcus</taxon>
    </lineage>
</organism>
<comment type="subcellular location">
    <subcellularLocation>
        <location evidence="1">Periplasm</location>
    </subcellularLocation>
</comment>
<keyword evidence="2" id="KW-0813">Transport</keyword>
<dbReference type="Gene3D" id="2.60.40.420">
    <property type="entry name" value="Cupredoxins - blue copper proteins"/>
    <property type="match status" value="1"/>
</dbReference>
<comment type="caution">
    <text evidence="9">The sequence shown here is derived from an EMBL/GenBank/DDBJ whole genome shotgun (WGS) entry which is preliminary data.</text>
</comment>
<name>A0A934K240_9BACT</name>
<dbReference type="PANTHER" id="PTHR36507">
    <property type="entry name" value="BLL1555 PROTEIN"/>
    <property type="match status" value="1"/>
</dbReference>
<evidence type="ECO:0000259" key="8">
    <source>
        <dbReference type="Pfam" id="PF00127"/>
    </source>
</evidence>
<evidence type="ECO:0000256" key="7">
    <source>
        <dbReference type="PIRSR" id="PIRSR602386-1"/>
    </source>
</evidence>
<dbReference type="InterPro" id="IPR002386">
    <property type="entry name" value="Amicyanin/Pseudoazurin"/>
</dbReference>
<feature type="binding site" evidence="7">
    <location>
        <position position="181"/>
    </location>
    <ligand>
        <name>Cu cation</name>
        <dbReference type="ChEBI" id="CHEBI:23378"/>
    </ligand>
</feature>
<feature type="binding site" evidence="7">
    <location>
        <position position="178"/>
    </location>
    <ligand>
        <name>Cu cation</name>
        <dbReference type="ChEBI" id="CHEBI:23378"/>
    </ligand>
</feature>
<protein>
    <submittedName>
        <fullName evidence="9">Cupredoxin domain-containing protein</fullName>
    </submittedName>
</protein>
<dbReference type="InterPro" id="IPR052721">
    <property type="entry name" value="ET_Amicyanin"/>
</dbReference>
<feature type="domain" description="Blue (type 1) copper" evidence="8">
    <location>
        <begin position="110"/>
        <end position="187"/>
    </location>
</feature>
<sequence>MAATLMSAAVVWLARSADVRSRRKTPAVIGFRSTAMLAVVGVALALSACGESTTPTAPTGVVTWYPSTPLPSPGPAQPSASAAATAAAPIPAAVGQAQSTGLGTPAAHVAATAQLAFDPTAVTVKKGDVIQWKNTGSTAHNVTFDDQQSLTSGTLQQGDAWQVQFTTAGTYKYHCTFHPGMNGQITVGG</sequence>
<evidence type="ECO:0000256" key="1">
    <source>
        <dbReference type="ARBA" id="ARBA00004418"/>
    </source>
</evidence>
<dbReference type="InterPro" id="IPR008972">
    <property type="entry name" value="Cupredoxin"/>
</dbReference>
<keyword evidence="6 7" id="KW-0186">Copper</keyword>
<dbReference type="Pfam" id="PF00127">
    <property type="entry name" value="Copper-bind"/>
    <property type="match status" value="1"/>
</dbReference>
<dbReference type="Proteomes" id="UP000606991">
    <property type="component" value="Unassembled WGS sequence"/>
</dbReference>
<dbReference type="GO" id="GO:0042597">
    <property type="term" value="C:periplasmic space"/>
    <property type="evidence" value="ECO:0007669"/>
    <property type="project" value="UniProtKB-SubCell"/>
</dbReference>
<dbReference type="PRINTS" id="PR00155">
    <property type="entry name" value="AMICYANIN"/>
</dbReference>
<proteinExistence type="predicted"/>
<dbReference type="GO" id="GO:0009055">
    <property type="term" value="F:electron transfer activity"/>
    <property type="evidence" value="ECO:0007669"/>
    <property type="project" value="InterPro"/>
</dbReference>
<dbReference type="SUPFAM" id="SSF49503">
    <property type="entry name" value="Cupredoxins"/>
    <property type="match status" value="1"/>
</dbReference>
<feature type="binding site" evidence="7">
    <location>
        <position position="175"/>
    </location>
    <ligand>
        <name>Cu cation</name>
        <dbReference type="ChEBI" id="CHEBI:23378"/>
    </ligand>
</feature>
<evidence type="ECO:0000256" key="5">
    <source>
        <dbReference type="ARBA" id="ARBA00022982"/>
    </source>
</evidence>